<comment type="caution">
    <text evidence="1">The sequence shown here is derived from an EMBL/GenBank/DDBJ whole genome shotgun (WGS) entry which is preliminary data.</text>
</comment>
<dbReference type="EMBL" id="DTLI01000142">
    <property type="protein sequence ID" value="HHS52389.1"/>
    <property type="molecule type" value="Genomic_DNA"/>
</dbReference>
<accession>A0A7C6AA06</accession>
<dbReference type="AlphaFoldDB" id="A0A7C6AA06"/>
<name>A0A7C6AA06_UNCW3</name>
<protein>
    <submittedName>
        <fullName evidence="1">Uncharacterized protein</fullName>
    </submittedName>
</protein>
<gene>
    <name evidence="1" type="ORF">ENW73_05940</name>
</gene>
<organism evidence="1">
    <name type="scientific">candidate division WOR-3 bacterium</name>
    <dbReference type="NCBI Taxonomy" id="2052148"/>
    <lineage>
        <taxon>Bacteria</taxon>
        <taxon>Bacteria division WOR-3</taxon>
    </lineage>
</organism>
<sequence>MSKVISNFILILLIPSLLYSANVLIWEYDTLDIFYDSTRAESVDCPHWIEKALIDNGHTYETYPYLPIDLSPYDVVFVTLGWYRC</sequence>
<proteinExistence type="predicted"/>
<reference evidence="1" key="1">
    <citation type="journal article" date="2020" name="mSystems">
        <title>Genome- and Community-Level Interaction Insights into Carbon Utilization and Element Cycling Functions of Hydrothermarchaeota in Hydrothermal Sediment.</title>
        <authorList>
            <person name="Zhou Z."/>
            <person name="Liu Y."/>
            <person name="Xu W."/>
            <person name="Pan J."/>
            <person name="Luo Z.H."/>
            <person name="Li M."/>
        </authorList>
    </citation>
    <scope>NUCLEOTIDE SEQUENCE [LARGE SCALE GENOMIC DNA]</scope>
    <source>
        <strain evidence="1">SpSt-876</strain>
    </source>
</reference>
<evidence type="ECO:0000313" key="1">
    <source>
        <dbReference type="EMBL" id="HHS52389.1"/>
    </source>
</evidence>